<dbReference type="AlphaFoldDB" id="A0AAE1E556"/>
<feature type="compositionally biased region" description="Polar residues" evidence="8">
    <location>
        <begin position="90"/>
        <end position="100"/>
    </location>
</feature>
<keyword evidence="2" id="KW-0221">Differentiation</keyword>
<keyword evidence="6" id="KW-0804">Transcription</keyword>
<evidence type="ECO:0000256" key="2">
    <source>
        <dbReference type="ARBA" id="ARBA00022782"/>
    </source>
</evidence>
<dbReference type="EMBL" id="JAWDGP010001093">
    <property type="protein sequence ID" value="KAK3794774.1"/>
    <property type="molecule type" value="Genomic_DNA"/>
</dbReference>
<dbReference type="GO" id="GO:0007423">
    <property type="term" value="P:sensory organ development"/>
    <property type="evidence" value="ECO:0007669"/>
    <property type="project" value="TreeGrafter"/>
</dbReference>
<evidence type="ECO:0000259" key="9">
    <source>
        <dbReference type="PROSITE" id="PS50888"/>
    </source>
</evidence>
<feature type="region of interest" description="Disordered" evidence="8">
    <location>
        <begin position="388"/>
        <end position="412"/>
    </location>
</feature>
<evidence type="ECO:0000256" key="3">
    <source>
        <dbReference type="ARBA" id="ARBA00022902"/>
    </source>
</evidence>
<dbReference type="Gene3D" id="4.10.280.10">
    <property type="entry name" value="Helix-loop-helix DNA-binding domain"/>
    <property type="match status" value="1"/>
</dbReference>
<evidence type="ECO:0000256" key="5">
    <source>
        <dbReference type="ARBA" id="ARBA00023125"/>
    </source>
</evidence>
<dbReference type="SMART" id="SM00353">
    <property type="entry name" value="HLH"/>
    <property type="match status" value="1"/>
</dbReference>
<dbReference type="GO" id="GO:0045944">
    <property type="term" value="P:positive regulation of transcription by RNA polymerase II"/>
    <property type="evidence" value="ECO:0007669"/>
    <property type="project" value="TreeGrafter"/>
</dbReference>
<dbReference type="CDD" id="cd19721">
    <property type="entry name" value="bHLH_TS_NeuroD4_ATOH3"/>
    <property type="match status" value="1"/>
</dbReference>
<sequence>MPIKNGHCALSLSDQFIDLFDDEDEDEREDDDDDDEDDDSLVSSGPDDLPDSTTGDDGKARLVGIQSHTTVKNDDKTVSTGSRSQDHTGRNPTSCTQGQSGPRQQQKKRGPKKQPLNKMRQVKLKVRRVKANARERNRMHGLNSALDELRKHVPCHSKTQKLSKIETLRLARNYIHALASVLQSGVRPDSVTFARDLSRGLSQNTMNLVAACLQLNPRTLLPESAYAGKPYQFMYDNTLRYGSGGYPLLHPHQNFPLSQNHSGDPFAIFNLQPLNCQTGMNMFDPASQPRGYGLYPQIMSCQPSQDSFSQPDVCTPLACPDQTLTVPQQNNGYRHLSPNTGMSPRQCNVSSELYARQSPYKSYEYSKQSPNTEGSFINAHYNNVYSSPLQPPFPSTNVNTTIPQPGTTSRSPITSHISESMDTMYNFNSPVGFANVTSTAIEMNTCTKDPRQGSIPRIRGEFSNNIPNPQMGIICNSPVSYSDDSITNLPNSTMNCLKPQAVHQFREGHAMRACEMDTKDSAFNQSNSIDNELALLTSSPAMF</sequence>
<name>A0AAE1E556_9GAST</name>
<dbReference type="PANTHER" id="PTHR19290">
    <property type="entry name" value="BASIC HELIX-LOOP-HELIX PROTEIN NEUROGENIN-RELATED"/>
    <property type="match status" value="1"/>
</dbReference>
<accession>A0AAE1E556</accession>
<keyword evidence="4" id="KW-0805">Transcription regulation</keyword>
<feature type="region of interest" description="Disordered" evidence="8">
    <location>
        <begin position="1"/>
        <end position="117"/>
    </location>
</feature>
<keyword evidence="3" id="KW-0524">Neurogenesis</keyword>
<dbReference type="Pfam" id="PF12533">
    <property type="entry name" value="Neuro_bHLH"/>
    <property type="match status" value="1"/>
</dbReference>
<keyword evidence="11" id="KW-1185">Reference proteome</keyword>
<dbReference type="InterPro" id="IPR050359">
    <property type="entry name" value="bHLH_transcription_factors"/>
</dbReference>
<comment type="caution">
    <text evidence="10">The sequence shown here is derived from an EMBL/GenBank/DDBJ whole genome shotgun (WGS) entry which is preliminary data.</text>
</comment>
<dbReference type="GO" id="GO:0070888">
    <property type="term" value="F:E-box binding"/>
    <property type="evidence" value="ECO:0007669"/>
    <property type="project" value="TreeGrafter"/>
</dbReference>
<dbReference type="Pfam" id="PF00010">
    <property type="entry name" value="HLH"/>
    <property type="match status" value="1"/>
</dbReference>
<feature type="compositionally biased region" description="Polar residues" evidence="8">
    <location>
        <begin position="395"/>
        <end position="412"/>
    </location>
</feature>
<gene>
    <name evidence="10" type="ORF">RRG08_047049</name>
</gene>
<dbReference type="GO" id="GO:0046983">
    <property type="term" value="F:protein dimerization activity"/>
    <property type="evidence" value="ECO:0007669"/>
    <property type="project" value="InterPro"/>
</dbReference>
<evidence type="ECO:0000256" key="4">
    <source>
        <dbReference type="ARBA" id="ARBA00023015"/>
    </source>
</evidence>
<evidence type="ECO:0000313" key="11">
    <source>
        <dbReference type="Proteomes" id="UP001283361"/>
    </source>
</evidence>
<proteinExistence type="predicted"/>
<evidence type="ECO:0000313" key="10">
    <source>
        <dbReference type="EMBL" id="KAK3794774.1"/>
    </source>
</evidence>
<dbReference type="PROSITE" id="PS50888">
    <property type="entry name" value="BHLH"/>
    <property type="match status" value="1"/>
</dbReference>
<dbReference type="GO" id="GO:0005634">
    <property type="term" value="C:nucleus"/>
    <property type="evidence" value="ECO:0007669"/>
    <property type="project" value="TreeGrafter"/>
</dbReference>
<dbReference type="SUPFAM" id="SSF47459">
    <property type="entry name" value="HLH, helix-loop-helix DNA-binding domain"/>
    <property type="match status" value="1"/>
</dbReference>
<dbReference type="InterPro" id="IPR022575">
    <property type="entry name" value="NeuroD_DUF"/>
</dbReference>
<reference evidence="10" key="1">
    <citation type="journal article" date="2023" name="G3 (Bethesda)">
        <title>A reference genome for the long-term kleptoplast-retaining sea slug Elysia crispata morphotype clarki.</title>
        <authorList>
            <person name="Eastman K.E."/>
            <person name="Pendleton A.L."/>
            <person name="Shaikh M.A."/>
            <person name="Suttiyut T."/>
            <person name="Ogas R."/>
            <person name="Tomko P."/>
            <person name="Gavelis G."/>
            <person name="Widhalm J.R."/>
            <person name="Wisecaver J.H."/>
        </authorList>
    </citation>
    <scope>NUCLEOTIDE SEQUENCE</scope>
    <source>
        <strain evidence="10">ECLA1</strain>
    </source>
</reference>
<feature type="compositionally biased region" description="Acidic residues" evidence="8">
    <location>
        <begin position="19"/>
        <end position="40"/>
    </location>
</feature>
<keyword evidence="7" id="KW-0539">Nucleus</keyword>
<evidence type="ECO:0000256" key="1">
    <source>
        <dbReference type="ARBA" id="ARBA00022473"/>
    </source>
</evidence>
<protein>
    <recommendedName>
        <fullName evidence="9">BHLH domain-containing protein</fullName>
    </recommendedName>
</protein>
<keyword evidence="1" id="KW-0217">Developmental protein</keyword>
<dbReference type="PANTHER" id="PTHR19290:SF134">
    <property type="entry name" value="NEUROGENIC DIFFERENTIATION FACTOR 1"/>
    <property type="match status" value="1"/>
</dbReference>
<dbReference type="GO" id="GO:0061564">
    <property type="term" value="P:axon development"/>
    <property type="evidence" value="ECO:0007669"/>
    <property type="project" value="TreeGrafter"/>
</dbReference>
<evidence type="ECO:0000256" key="6">
    <source>
        <dbReference type="ARBA" id="ARBA00023163"/>
    </source>
</evidence>
<dbReference type="FunFam" id="4.10.280.10:FF:000006">
    <property type="entry name" value="Neurogenic differentiation factor"/>
    <property type="match status" value="1"/>
</dbReference>
<dbReference type="InterPro" id="IPR036638">
    <property type="entry name" value="HLH_DNA-bd_sf"/>
</dbReference>
<dbReference type="GO" id="GO:0000981">
    <property type="term" value="F:DNA-binding transcription factor activity, RNA polymerase II-specific"/>
    <property type="evidence" value="ECO:0007669"/>
    <property type="project" value="TreeGrafter"/>
</dbReference>
<evidence type="ECO:0000256" key="7">
    <source>
        <dbReference type="ARBA" id="ARBA00023242"/>
    </source>
</evidence>
<keyword evidence="5" id="KW-0238">DNA-binding</keyword>
<dbReference type="Proteomes" id="UP001283361">
    <property type="component" value="Unassembled WGS sequence"/>
</dbReference>
<evidence type="ECO:0000256" key="8">
    <source>
        <dbReference type="SAM" id="MobiDB-lite"/>
    </source>
</evidence>
<feature type="domain" description="BHLH" evidence="9">
    <location>
        <begin position="126"/>
        <end position="178"/>
    </location>
</feature>
<dbReference type="InterPro" id="IPR011598">
    <property type="entry name" value="bHLH_dom"/>
</dbReference>
<organism evidence="10 11">
    <name type="scientific">Elysia crispata</name>
    <name type="common">lettuce slug</name>
    <dbReference type="NCBI Taxonomy" id="231223"/>
    <lineage>
        <taxon>Eukaryota</taxon>
        <taxon>Metazoa</taxon>
        <taxon>Spiralia</taxon>
        <taxon>Lophotrochozoa</taxon>
        <taxon>Mollusca</taxon>
        <taxon>Gastropoda</taxon>
        <taxon>Heterobranchia</taxon>
        <taxon>Euthyneura</taxon>
        <taxon>Panpulmonata</taxon>
        <taxon>Sacoglossa</taxon>
        <taxon>Placobranchoidea</taxon>
        <taxon>Plakobranchidae</taxon>
        <taxon>Elysia</taxon>
    </lineage>
</organism>